<evidence type="ECO:0000313" key="2">
    <source>
        <dbReference type="Proteomes" id="UP000297245"/>
    </source>
</evidence>
<dbReference type="Proteomes" id="UP000297245">
    <property type="component" value="Unassembled WGS sequence"/>
</dbReference>
<dbReference type="OrthoDB" id="2866996at2759"/>
<dbReference type="EMBL" id="ML179197">
    <property type="protein sequence ID" value="THU95570.1"/>
    <property type="molecule type" value="Genomic_DNA"/>
</dbReference>
<keyword evidence="2" id="KW-1185">Reference proteome</keyword>
<evidence type="ECO:0000313" key="1">
    <source>
        <dbReference type="EMBL" id="THU95570.1"/>
    </source>
</evidence>
<dbReference type="AlphaFoldDB" id="A0A4S8M0Z6"/>
<gene>
    <name evidence="1" type="ORF">K435DRAFT_859445</name>
</gene>
<name>A0A4S8M0Z6_DENBC</name>
<accession>A0A4S8M0Z6</accession>
<organism evidence="1 2">
    <name type="scientific">Dendrothele bispora (strain CBS 962.96)</name>
    <dbReference type="NCBI Taxonomy" id="1314807"/>
    <lineage>
        <taxon>Eukaryota</taxon>
        <taxon>Fungi</taxon>
        <taxon>Dikarya</taxon>
        <taxon>Basidiomycota</taxon>
        <taxon>Agaricomycotina</taxon>
        <taxon>Agaricomycetes</taxon>
        <taxon>Agaricomycetidae</taxon>
        <taxon>Agaricales</taxon>
        <taxon>Agaricales incertae sedis</taxon>
        <taxon>Dendrothele</taxon>
    </lineage>
</organism>
<proteinExistence type="predicted"/>
<reference evidence="1 2" key="1">
    <citation type="journal article" date="2019" name="Nat. Ecol. Evol.">
        <title>Megaphylogeny resolves global patterns of mushroom evolution.</title>
        <authorList>
            <person name="Varga T."/>
            <person name="Krizsan K."/>
            <person name="Foldi C."/>
            <person name="Dima B."/>
            <person name="Sanchez-Garcia M."/>
            <person name="Sanchez-Ramirez S."/>
            <person name="Szollosi G.J."/>
            <person name="Szarkandi J.G."/>
            <person name="Papp V."/>
            <person name="Albert L."/>
            <person name="Andreopoulos W."/>
            <person name="Angelini C."/>
            <person name="Antonin V."/>
            <person name="Barry K.W."/>
            <person name="Bougher N.L."/>
            <person name="Buchanan P."/>
            <person name="Buyck B."/>
            <person name="Bense V."/>
            <person name="Catcheside P."/>
            <person name="Chovatia M."/>
            <person name="Cooper J."/>
            <person name="Damon W."/>
            <person name="Desjardin D."/>
            <person name="Finy P."/>
            <person name="Geml J."/>
            <person name="Haridas S."/>
            <person name="Hughes K."/>
            <person name="Justo A."/>
            <person name="Karasinski D."/>
            <person name="Kautmanova I."/>
            <person name="Kiss B."/>
            <person name="Kocsube S."/>
            <person name="Kotiranta H."/>
            <person name="LaButti K.M."/>
            <person name="Lechner B.E."/>
            <person name="Liimatainen K."/>
            <person name="Lipzen A."/>
            <person name="Lukacs Z."/>
            <person name="Mihaltcheva S."/>
            <person name="Morgado L.N."/>
            <person name="Niskanen T."/>
            <person name="Noordeloos M.E."/>
            <person name="Ohm R.A."/>
            <person name="Ortiz-Santana B."/>
            <person name="Ovrebo C."/>
            <person name="Racz N."/>
            <person name="Riley R."/>
            <person name="Savchenko A."/>
            <person name="Shiryaev A."/>
            <person name="Soop K."/>
            <person name="Spirin V."/>
            <person name="Szebenyi C."/>
            <person name="Tomsovsky M."/>
            <person name="Tulloss R.E."/>
            <person name="Uehling J."/>
            <person name="Grigoriev I.V."/>
            <person name="Vagvolgyi C."/>
            <person name="Papp T."/>
            <person name="Martin F.M."/>
            <person name="Miettinen O."/>
            <person name="Hibbett D.S."/>
            <person name="Nagy L.G."/>
        </authorList>
    </citation>
    <scope>NUCLEOTIDE SEQUENCE [LARGE SCALE GENOMIC DNA]</scope>
    <source>
        <strain evidence="1 2">CBS 962.96</strain>
    </source>
</reference>
<sequence>MTGHIPASSFPTTPTDERSRAWLILLRDGNQNMSDKTSNLPLGYTSHTAFVKSVKKEAEENIRKTDCGLVSKQRGLSDGIAAGGTLFLHLQPMPSIPIQVAPDGLPSRMTMTANPSVPPDSAPPPYYQRNETYLYSRQGQEERAGLYIQELFQDLSSPLLLIKHRWEHTGTSAPIYILSKHQQA</sequence>
<protein>
    <submittedName>
        <fullName evidence="1">Uncharacterized protein</fullName>
    </submittedName>
</protein>